<reference evidence="10" key="1">
    <citation type="submission" date="2022-12" db="EMBL/GenBank/DDBJ databases">
        <authorList>
            <person name="Brejova B."/>
        </authorList>
    </citation>
    <scope>NUCLEOTIDE SEQUENCE</scope>
</reference>
<dbReference type="Pfam" id="PF05669">
    <property type="entry name" value="Med31"/>
    <property type="match status" value="1"/>
</dbReference>
<evidence type="ECO:0000313" key="11">
    <source>
        <dbReference type="Proteomes" id="UP001152885"/>
    </source>
</evidence>
<dbReference type="OrthoDB" id="10257739at2759"/>
<evidence type="ECO:0000256" key="4">
    <source>
        <dbReference type="ARBA" id="ARBA00023015"/>
    </source>
</evidence>
<evidence type="ECO:0000256" key="3">
    <source>
        <dbReference type="ARBA" id="ARBA00019660"/>
    </source>
</evidence>
<accession>A0A9W4TXK2</accession>
<dbReference type="EMBL" id="CANTUO010000004">
    <property type="protein sequence ID" value="CAI5759517.1"/>
    <property type="molecule type" value="Genomic_DNA"/>
</dbReference>
<dbReference type="InterPro" id="IPR038089">
    <property type="entry name" value="Med31_sf"/>
</dbReference>
<dbReference type="PANTHER" id="PTHR13186">
    <property type="entry name" value="MEDIATOR OF RNA POLYMERASE II TRANSCRIPTION SUBUNIT 31"/>
    <property type="match status" value="1"/>
</dbReference>
<evidence type="ECO:0000256" key="9">
    <source>
        <dbReference type="SAM" id="MobiDB-lite"/>
    </source>
</evidence>
<dbReference type="Gene3D" id="1.10.10.1340">
    <property type="entry name" value="Mediator of RNA polymerase II, submodule Med31 (Soh1)"/>
    <property type="match status" value="1"/>
</dbReference>
<proteinExistence type="inferred from homology"/>
<keyword evidence="11" id="KW-1185">Reference proteome</keyword>
<feature type="region of interest" description="Disordered" evidence="9">
    <location>
        <begin position="1"/>
        <end position="28"/>
    </location>
</feature>
<evidence type="ECO:0000256" key="5">
    <source>
        <dbReference type="ARBA" id="ARBA00023159"/>
    </source>
</evidence>
<comment type="subunit">
    <text evidence="8">Component of the Mediator complex.</text>
</comment>
<comment type="function">
    <text evidence="8">Component of the Mediator complex, a coactivator involved in the regulated transcription of nearly all RNA polymerase II-dependent genes. Mediator functions as a bridge to convey information from gene-specific regulatory proteins to the basal RNA polymerase II transcription machinery. Mediator is recruited to promoters by direct interactions with regulatory proteins and serves as a scaffold for the assembly of a functional preinitiation complex with RNA polymerase II and the general transcription factors.</text>
</comment>
<dbReference type="Proteomes" id="UP001152885">
    <property type="component" value="Unassembled WGS sequence"/>
</dbReference>
<evidence type="ECO:0000313" key="10">
    <source>
        <dbReference type="EMBL" id="CAI5759517.1"/>
    </source>
</evidence>
<evidence type="ECO:0000256" key="2">
    <source>
        <dbReference type="ARBA" id="ARBA00006378"/>
    </source>
</evidence>
<keyword evidence="7 8" id="KW-0539">Nucleus</keyword>
<comment type="caution">
    <text evidence="10">The sequence shown here is derived from an EMBL/GenBank/DDBJ whole genome shotgun (WGS) entry which is preliminary data.</text>
</comment>
<dbReference type="GO" id="GO:0003712">
    <property type="term" value="F:transcription coregulator activity"/>
    <property type="evidence" value="ECO:0007669"/>
    <property type="project" value="InterPro"/>
</dbReference>
<protein>
    <recommendedName>
        <fullName evidence="3 8">Mediator of RNA polymerase II transcription subunit 31</fullName>
    </recommendedName>
</protein>
<evidence type="ECO:0000256" key="8">
    <source>
        <dbReference type="RuleBase" id="RU364129"/>
    </source>
</evidence>
<feature type="compositionally biased region" description="Low complexity" evidence="9">
    <location>
        <begin position="8"/>
        <end position="26"/>
    </location>
</feature>
<name>A0A9W4TXK2_9ASCO</name>
<comment type="subcellular location">
    <subcellularLocation>
        <location evidence="1 8">Nucleus</location>
    </subcellularLocation>
</comment>
<feature type="region of interest" description="Disordered" evidence="9">
    <location>
        <begin position="138"/>
        <end position="170"/>
    </location>
</feature>
<evidence type="ECO:0000256" key="1">
    <source>
        <dbReference type="ARBA" id="ARBA00004123"/>
    </source>
</evidence>
<keyword evidence="5 8" id="KW-0010">Activator</keyword>
<evidence type="ECO:0000256" key="6">
    <source>
        <dbReference type="ARBA" id="ARBA00023163"/>
    </source>
</evidence>
<dbReference type="InterPro" id="IPR008831">
    <property type="entry name" value="Mediator_Med31"/>
</dbReference>
<feature type="compositionally biased region" description="Basic and acidic residues" evidence="9">
    <location>
        <begin position="160"/>
        <end position="170"/>
    </location>
</feature>
<keyword evidence="6 8" id="KW-0804">Transcription</keyword>
<sequence length="170" mass="20474">MSIQQDSNNNNNNNNNNDNNNDNNNNVIQENSYNKLMNSFPTRWEIELEFVQSLSNLPYVSYLAQNNYLKDEKFINYLNYLQYWNNPNYSKYLVYPNCLHILNLLQQEQFRNDIINPDFVNKLMNDMIQRWQENEIQQPQIENNKDNNNTSNTNTSNTNEIRDEKDQEMN</sequence>
<comment type="similarity">
    <text evidence="2 8">Belongs to the Mediator complex subunit 31 family.</text>
</comment>
<evidence type="ECO:0000256" key="7">
    <source>
        <dbReference type="ARBA" id="ARBA00023242"/>
    </source>
</evidence>
<dbReference type="AlphaFoldDB" id="A0A9W4TXK2"/>
<dbReference type="GO" id="GO:0006355">
    <property type="term" value="P:regulation of DNA-templated transcription"/>
    <property type="evidence" value="ECO:0007669"/>
    <property type="project" value="InterPro"/>
</dbReference>
<dbReference type="GO" id="GO:0016592">
    <property type="term" value="C:mediator complex"/>
    <property type="evidence" value="ECO:0007669"/>
    <property type="project" value="InterPro"/>
</dbReference>
<gene>
    <name evidence="10" type="ORF">CANVERA_P4029</name>
</gene>
<feature type="compositionally biased region" description="Low complexity" evidence="9">
    <location>
        <begin position="138"/>
        <end position="159"/>
    </location>
</feature>
<keyword evidence="4 8" id="KW-0805">Transcription regulation</keyword>
<organism evidence="10 11">
    <name type="scientific">Candida verbasci</name>
    <dbReference type="NCBI Taxonomy" id="1227364"/>
    <lineage>
        <taxon>Eukaryota</taxon>
        <taxon>Fungi</taxon>
        <taxon>Dikarya</taxon>
        <taxon>Ascomycota</taxon>
        <taxon>Saccharomycotina</taxon>
        <taxon>Pichiomycetes</taxon>
        <taxon>Debaryomycetaceae</taxon>
        <taxon>Candida/Lodderomyces clade</taxon>
        <taxon>Candida</taxon>
    </lineage>
</organism>